<feature type="compositionally biased region" description="Low complexity" evidence="1">
    <location>
        <begin position="33"/>
        <end position="52"/>
    </location>
</feature>
<dbReference type="EMBL" id="BOMP01000005">
    <property type="protein sequence ID" value="GIE37447.1"/>
    <property type="molecule type" value="Genomic_DNA"/>
</dbReference>
<evidence type="ECO:0000313" key="3">
    <source>
        <dbReference type="Proteomes" id="UP000631312"/>
    </source>
</evidence>
<dbReference type="Proteomes" id="UP000631312">
    <property type="component" value="Unassembled WGS sequence"/>
</dbReference>
<keyword evidence="3" id="KW-1185">Reference proteome</keyword>
<reference evidence="2 3" key="1">
    <citation type="submission" date="2021-01" db="EMBL/GenBank/DDBJ databases">
        <title>Whole genome shotgun sequence of Actinoplanes lobatus NBRC 12513.</title>
        <authorList>
            <person name="Komaki H."/>
            <person name="Tamura T."/>
        </authorList>
    </citation>
    <scope>NUCLEOTIDE SEQUENCE [LARGE SCALE GENOMIC DNA]</scope>
    <source>
        <strain evidence="2 3">NBRC 12513</strain>
    </source>
</reference>
<feature type="compositionally biased region" description="Basic and acidic residues" evidence="1">
    <location>
        <begin position="1"/>
        <end position="10"/>
    </location>
</feature>
<organism evidence="2 3">
    <name type="scientific">Actinoplanes lobatus</name>
    <dbReference type="NCBI Taxonomy" id="113568"/>
    <lineage>
        <taxon>Bacteria</taxon>
        <taxon>Bacillati</taxon>
        <taxon>Actinomycetota</taxon>
        <taxon>Actinomycetes</taxon>
        <taxon>Micromonosporales</taxon>
        <taxon>Micromonosporaceae</taxon>
        <taxon>Actinoplanes</taxon>
    </lineage>
</organism>
<feature type="compositionally biased region" description="Polar residues" evidence="1">
    <location>
        <begin position="11"/>
        <end position="32"/>
    </location>
</feature>
<evidence type="ECO:0000313" key="2">
    <source>
        <dbReference type="EMBL" id="GIE37447.1"/>
    </source>
</evidence>
<proteinExistence type="predicted"/>
<protein>
    <submittedName>
        <fullName evidence="2">Uncharacterized protein</fullName>
    </submittedName>
</protein>
<gene>
    <name evidence="2" type="ORF">Alo02nite_03450</name>
</gene>
<evidence type="ECO:0000256" key="1">
    <source>
        <dbReference type="SAM" id="MobiDB-lite"/>
    </source>
</evidence>
<sequence length="94" mass="9309">MSDRARHPSIERSSSGQSNRKSGPATHSNSRYAATAAGGASAGAPGNASGGPISTGRPDSAAAARHRSTLLRNSSSIPIIVVDGGNDEGTPAAR</sequence>
<accession>A0ABQ4A8W1</accession>
<name>A0ABQ4A8W1_9ACTN</name>
<comment type="caution">
    <text evidence="2">The sequence shown here is derived from an EMBL/GenBank/DDBJ whole genome shotgun (WGS) entry which is preliminary data.</text>
</comment>
<feature type="region of interest" description="Disordered" evidence="1">
    <location>
        <begin position="1"/>
        <end position="94"/>
    </location>
</feature>